<dbReference type="Pfam" id="PF14516">
    <property type="entry name" value="AAA_35"/>
    <property type="match status" value="1"/>
</dbReference>
<dbReference type="KEGG" id="wna:KA717_39105"/>
<proteinExistence type="predicted"/>
<sequence length="450" mass="52809">MTFTWEQAKQMIEEAIFAHFGESLKEIQLNLLQDSWDGLNYQQISQKHHLSVNYLRGDVGPKLWHKLSIVLKKDVTKTNFKSVLEQIHQNQFQIESSSFSIASIPLTDFPFPEGSVPPNSPFYQERGIESFCYQVIRQPGALLQVRSPQRMGKTSLLKKILDQAKLESYQTLYLDLWRVEPPILVNWHHFLQWFCFTLAKELHLEDPLFSDWDTSIWSSSDHCKNYFENYILPSLEEPLVLALDDLDQIFLKEEMIHFFLRMIRSWHEEAKSSSSWQKLRLVIAYSTATIRFWQIDPTLLSQGVLVELGDFHKQQIENLVRIHQLSFSDEKINSLMAMLGGHPYLIRMALYQLKTTALSLEDFLQEISISGGIYHHYLDQQIQIIKDYPELSMAFKRILAADHPILLNQAIAYRLWSLGLVKKQGHKVMIKYHLYHHYFKNLSYFIPAMT</sequence>
<dbReference type="SUPFAM" id="SSF52540">
    <property type="entry name" value="P-loop containing nucleoside triphosphate hydrolases"/>
    <property type="match status" value="1"/>
</dbReference>
<protein>
    <submittedName>
        <fullName evidence="2">AAA-like domain-containing protein</fullName>
    </submittedName>
</protein>
<dbReference type="Gene3D" id="3.40.50.300">
    <property type="entry name" value="P-loop containing nucleotide triphosphate hydrolases"/>
    <property type="match status" value="1"/>
</dbReference>
<dbReference type="Pfam" id="PF26355">
    <property type="entry name" value="HTH_VMAP-M9"/>
    <property type="match status" value="1"/>
</dbReference>
<dbReference type="EMBL" id="CP073041">
    <property type="protein sequence ID" value="UXE61307.1"/>
    <property type="molecule type" value="Genomic_DNA"/>
</dbReference>
<organism evidence="2">
    <name type="scientific">Woronichinia naegeliana WA131</name>
    <dbReference type="NCBI Taxonomy" id="2824559"/>
    <lineage>
        <taxon>Bacteria</taxon>
        <taxon>Bacillati</taxon>
        <taxon>Cyanobacteriota</taxon>
        <taxon>Cyanophyceae</taxon>
        <taxon>Synechococcales</taxon>
        <taxon>Coelosphaeriaceae</taxon>
        <taxon>Woronichinia</taxon>
    </lineage>
</organism>
<evidence type="ECO:0000313" key="2">
    <source>
        <dbReference type="EMBL" id="UXE61307.1"/>
    </source>
</evidence>
<gene>
    <name evidence="2" type="ORF">KA717_39105</name>
</gene>
<dbReference type="Proteomes" id="UP001065613">
    <property type="component" value="Chromosome"/>
</dbReference>
<dbReference type="AlphaFoldDB" id="A0A977KWR8"/>
<name>A0A977KWR8_9CYAN</name>
<reference evidence="2" key="1">
    <citation type="submission" date="2021-04" db="EMBL/GenBank/DDBJ databases">
        <title>Genome sequence of Woronichinia naegeliana from Washington state freshwater lake bloom.</title>
        <authorList>
            <person name="Dreher T.W."/>
        </authorList>
    </citation>
    <scope>NUCLEOTIDE SEQUENCE</scope>
    <source>
        <strain evidence="2">WA131</strain>
    </source>
</reference>
<feature type="domain" description="vWA-MoxR associated protein N-terminal HTH" evidence="1">
    <location>
        <begin position="4"/>
        <end position="86"/>
    </location>
</feature>
<evidence type="ECO:0000259" key="1">
    <source>
        <dbReference type="Pfam" id="PF26355"/>
    </source>
</evidence>
<accession>A0A977KWR8</accession>
<dbReference type="InterPro" id="IPR027417">
    <property type="entry name" value="P-loop_NTPase"/>
</dbReference>
<dbReference type="InterPro" id="IPR058651">
    <property type="entry name" value="HTH_VMAP-M9"/>
</dbReference>